<reference evidence="2" key="1">
    <citation type="submission" date="2011-07" db="EMBL/GenBank/DDBJ databases">
        <authorList>
            <consortium name="Caenorhabditis brenneri Sequencing and Analysis Consortium"/>
            <person name="Wilson R.K."/>
        </authorList>
    </citation>
    <scope>NUCLEOTIDE SEQUENCE [LARGE SCALE GENOMIC DNA]</scope>
    <source>
        <strain evidence="2">PB2801</strain>
    </source>
</reference>
<sequence>MREETFKDRNEAIYSKQTGVLEITDELLGNPPIEFDSAETWIPTKAMEESCLEGMAKEIQVIPRNVEGNVEHHFEVVSHLNEQQEQLFNMLIKSISRVRTLEHTEDDLETLSSRLICHDNKTGNVLDSAVKYYLDLKKQDPSVMALFPLTKEVNEFNHAVLQNSGEPVIVVQATETSNSIRSCNKTRRPDSDKNHRLTANNVSIVAGGLLARLLLSLNCRVMLRRNIDRVEGLVNGITGTVSGGGCICRNRAQIPRTNDEERAVVNAELQNLLGRKVRSFHSLQQDVGEAMDTMLEVLFPLLFKL</sequence>
<evidence type="ECO:0000313" key="2">
    <source>
        <dbReference type="Proteomes" id="UP000008068"/>
    </source>
</evidence>
<evidence type="ECO:0000313" key="1">
    <source>
        <dbReference type="EMBL" id="EGT31843.1"/>
    </source>
</evidence>
<protein>
    <recommendedName>
        <fullName evidence="3">DNA helicase</fullName>
    </recommendedName>
</protein>
<dbReference type="PANTHER" id="PTHR47642:SF8">
    <property type="entry name" value="ATP-DEPENDENT DNA HELICASE"/>
    <property type="match status" value="1"/>
</dbReference>
<dbReference type="HOGENOM" id="CLU_912847_0_0_1"/>
<dbReference type="AlphaFoldDB" id="G0NIH0"/>
<gene>
    <name evidence="1" type="ORF">CAEBREN_23118</name>
</gene>
<organism evidence="2">
    <name type="scientific">Caenorhabditis brenneri</name>
    <name type="common">Nematode worm</name>
    <dbReference type="NCBI Taxonomy" id="135651"/>
    <lineage>
        <taxon>Eukaryota</taxon>
        <taxon>Metazoa</taxon>
        <taxon>Ecdysozoa</taxon>
        <taxon>Nematoda</taxon>
        <taxon>Chromadorea</taxon>
        <taxon>Rhabditida</taxon>
        <taxon>Rhabditina</taxon>
        <taxon>Rhabditomorpha</taxon>
        <taxon>Rhabditoidea</taxon>
        <taxon>Rhabditidae</taxon>
        <taxon>Peloderinae</taxon>
        <taxon>Caenorhabditis</taxon>
    </lineage>
</organism>
<keyword evidence="2" id="KW-1185">Reference proteome</keyword>
<proteinExistence type="predicted"/>
<accession>G0NIH0</accession>
<dbReference type="InParanoid" id="G0NIH0"/>
<name>G0NIH0_CAEBE</name>
<dbReference type="EMBL" id="GL379890">
    <property type="protein sequence ID" value="EGT31843.1"/>
    <property type="molecule type" value="Genomic_DNA"/>
</dbReference>
<dbReference type="Proteomes" id="UP000008068">
    <property type="component" value="Unassembled WGS sequence"/>
</dbReference>
<dbReference type="InterPro" id="IPR051055">
    <property type="entry name" value="PIF1_helicase"/>
</dbReference>
<dbReference type="PANTHER" id="PTHR47642">
    <property type="entry name" value="ATP-DEPENDENT DNA HELICASE"/>
    <property type="match status" value="1"/>
</dbReference>
<evidence type="ECO:0008006" key="3">
    <source>
        <dbReference type="Google" id="ProtNLM"/>
    </source>
</evidence>
<dbReference type="OrthoDB" id="5876899at2759"/>
<dbReference type="STRING" id="135651.G0NIH0"/>